<dbReference type="OrthoDB" id="9813158at2"/>
<organism evidence="4 5">
    <name type="scientific">Bradyrhizobium oligotrophicum S58</name>
    <dbReference type="NCBI Taxonomy" id="1245469"/>
    <lineage>
        <taxon>Bacteria</taxon>
        <taxon>Pseudomonadati</taxon>
        <taxon>Pseudomonadota</taxon>
        <taxon>Alphaproteobacteria</taxon>
        <taxon>Hyphomicrobiales</taxon>
        <taxon>Nitrobacteraceae</taxon>
        <taxon>Bradyrhizobium</taxon>
    </lineage>
</organism>
<dbReference type="GeneID" id="301818991"/>
<accession>M4ZBQ9</accession>
<dbReference type="InterPro" id="IPR029069">
    <property type="entry name" value="HotDog_dom_sf"/>
</dbReference>
<gene>
    <name evidence="4" type="ORF">S58_52300</name>
</gene>
<sequence length="305" mass="32582">MSDTPTPAAPPAFDELAEAIRNRRSVYGHISGLRMDRFAPGEAWSTLPYRPVFVGDSETGVIHGGVVTAMLDESCGMAVQLALDGSRAIATLDLRIDYQKPATPGLDIKAHAVCFRVTRSIAFVRATAYQEEESEPVATATACFMVGANRTNMLTDRPAFGGAPPPLEAPEDPTGPFATSPFARCLGIRLAENDTLVMPFSHRIIGNPVLPAIHGGMTGAFLETAAIITVMRELGASAPPKPIGLTINYLRSGRALDSIASASIVKQGRRVVAFEARAWQDDATKPHATAFGHFMLRQAPGQEQD</sequence>
<evidence type="ECO:0000259" key="2">
    <source>
        <dbReference type="Pfam" id="PF03061"/>
    </source>
</evidence>
<dbReference type="KEGG" id="aol:S58_52300"/>
<dbReference type="RefSeq" id="WP_015668298.1">
    <property type="nucleotide sequence ID" value="NC_020453.1"/>
</dbReference>
<feature type="domain" description="Thioesterase" evidence="2">
    <location>
        <begin position="60"/>
        <end position="135"/>
    </location>
</feature>
<dbReference type="PATRIC" id="fig|1245469.3.peg.5355"/>
<dbReference type="InterPro" id="IPR003736">
    <property type="entry name" value="PAAI_dom"/>
</dbReference>
<feature type="domain" description="Acyl-CoA thioesterase-like N-terminal HotDog" evidence="3">
    <location>
        <begin position="212"/>
        <end position="293"/>
    </location>
</feature>
<dbReference type="HOGENOM" id="CLU_773612_0_0_5"/>
<evidence type="ECO:0000259" key="3">
    <source>
        <dbReference type="Pfam" id="PF13622"/>
    </source>
</evidence>
<dbReference type="eggNOG" id="COG2050">
    <property type="taxonomic scope" value="Bacteria"/>
</dbReference>
<dbReference type="AlphaFoldDB" id="M4ZBQ9"/>
<dbReference type="PANTHER" id="PTHR43240:SF7">
    <property type="entry name" value="BLR7284 PROTEIN"/>
    <property type="match status" value="1"/>
</dbReference>
<reference evidence="4 5" key="1">
    <citation type="journal article" date="2013" name="Appl. Environ. Microbiol.">
        <title>Genome analysis suggests that the soil oligotrophic bacterium Agromonas oligotrophica (Bradyrhizobium oligotrophicum) is a nitrogen-fixing symbiont of Aeschynomene indica.</title>
        <authorList>
            <person name="Okubo T."/>
            <person name="Fukushima S."/>
            <person name="Itakura M."/>
            <person name="Oshima K."/>
            <person name="Longtonglang A."/>
            <person name="Teaumroong N."/>
            <person name="Mitsui H."/>
            <person name="Hattori M."/>
            <person name="Hattori R."/>
            <person name="Hattori T."/>
            <person name="Minamisawa K."/>
        </authorList>
    </citation>
    <scope>NUCLEOTIDE SEQUENCE [LARGE SCALE GENOMIC DNA]</scope>
    <source>
        <strain evidence="4 5">S58</strain>
    </source>
</reference>
<dbReference type="Gene3D" id="3.10.129.10">
    <property type="entry name" value="Hotdog Thioesterase"/>
    <property type="match status" value="2"/>
</dbReference>
<dbReference type="EMBL" id="AP012603">
    <property type="protein sequence ID" value="BAM91209.1"/>
    <property type="molecule type" value="Genomic_DNA"/>
</dbReference>
<evidence type="ECO:0000313" key="5">
    <source>
        <dbReference type="Proteomes" id="UP000011841"/>
    </source>
</evidence>
<proteinExistence type="predicted"/>
<name>M4ZBQ9_9BRAD</name>
<dbReference type="STRING" id="1245469.S58_52300"/>
<dbReference type="PANTHER" id="PTHR43240">
    <property type="entry name" value="1,4-DIHYDROXY-2-NAPHTHOYL-COA THIOESTERASE 1"/>
    <property type="match status" value="1"/>
</dbReference>
<keyword evidence="5" id="KW-1185">Reference proteome</keyword>
<dbReference type="Proteomes" id="UP000011841">
    <property type="component" value="Chromosome"/>
</dbReference>
<dbReference type="GO" id="GO:0016289">
    <property type="term" value="F:acyl-CoA hydrolase activity"/>
    <property type="evidence" value="ECO:0007669"/>
    <property type="project" value="UniProtKB-ARBA"/>
</dbReference>
<dbReference type="Pfam" id="PF03061">
    <property type="entry name" value="4HBT"/>
    <property type="match status" value="1"/>
</dbReference>
<dbReference type="NCBIfam" id="TIGR00369">
    <property type="entry name" value="unchar_dom_1"/>
    <property type="match status" value="1"/>
</dbReference>
<evidence type="ECO:0000313" key="4">
    <source>
        <dbReference type="EMBL" id="BAM91209.1"/>
    </source>
</evidence>
<dbReference type="Pfam" id="PF13622">
    <property type="entry name" value="4HBT_3"/>
    <property type="match status" value="1"/>
</dbReference>
<dbReference type="SUPFAM" id="SSF54637">
    <property type="entry name" value="Thioesterase/thiol ester dehydrase-isomerase"/>
    <property type="match status" value="2"/>
</dbReference>
<dbReference type="InterPro" id="IPR049449">
    <property type="entry name" value="TesB_ACOT8-like_N"/>
</dbReference>
<keyword evidence="1" id="KW-0378">Hydrolase</keyword>
<evidence type="ECO:0000256" key="1">
    <source>
        <dbReference type="ARBA" id="ARBA00022801"/>
    </source>
</evidence>
<dbReference type="InterPro" id="IPR006683">
    <property type="entry name" value="Thioestr_dom"/>
</dbReference>
<dbReference type="CDD" id="cd03443">
    <property type="entry name" value="PaaI_thioesterase"/>
    <property type="match status" value="2"/>
</dbReference>
<protein>
    <submittedName>
        <fullName evidence="4">Putative phenylacetic acid degradation-related protein</fullName>
    </submittedName>
</protein>